<evidence type="ECO:0000256" key="3">
    <source>
        <dbReference type="ARBA" id="ARBA00023204"/>
    </source>
</evidence>
<evidence type="ECO:0000256" key="5">
    <source>
        <dbReference type="SAM" id="MobiDB-lite"/>
    </source>
</evidence>
<feature type="region of interest" description="Disordered" evidence="5">
    <location>
        <begin position="307"/>
        <end position="326"/>
    </location>
</feature>
<sequence>MEAGGGAARPEPPSGEGARLEQSQMQLDGPVVLNRSAELESSDAMDIDATPAQALKQTVPPPTQSPAATLTDTVVQVQKQLKRKRASNGPVIAPAEKEALADGCRLELQGLFEYYKEVSGHKMQIDGGGNLSTNAMIGCLLEESNLGLSKLVDEAFEKLKGTEGVSVASVRSSVLLIGQRMMYGQSSPDADVLEDESELSLWCWEVRDLKVLPVRTRGFLSARRTARKKIHERITALHSTLSALESTGAEGQVNELRKVSMKLSKALNLEGIRSMVERVTQKNNIQRGAKDVESTDQSMQVMENNEGTVGGVDAVNGSGLPNGNAPANEQVILKMQKQSQKETKRQEKEEHQMMKQQKKMQEEALREQKRREKEEAEVKKRQKRQEEEALKEQKRREKEEAEMRKQEKKQQEDALKEQKRREKEEAEMRKQQKKQQEEADKEQKRLEKEAAQLKKQLAIQKQALLMQRLFKSNDSEKPKSGENDSDACSVDPGTTKKEISAATSIIDSSFNLKESWTLEYLQRLQITGWQKLSNYNRSSRWGIRHKPKEAFKELKLQKTSDDMIDEILSAPNEDACHNSGQENEPDKLGNDIDMLPASEVECHVTRNDNSLPTRLIKRKLLQFAKSNRPAYYGTWRKKSAVIRPKCPLMMDPDLDYEIDSDDEWEEVDPGESLSDCEKDTDEVMDEEDSKITDEEEEDSFVVPDGYLSDSEGIQVESLLDEKADDASSLPTSQCPEVEEFRTLLRQQKVLNTLTEQALRKSQPLVISNLAHEKADLLTAQDLKGSLKIEQLCLQVLSMRICPGGGVVDVPAIDSSSAASEETNQSNAKSSPAAASSVLDTDLQEIVQVIQSSRDGIHKLVELLHQKFPTVKKTQLNHKVREISDFVDNRWQVKKEVLDKLGLTSSPPVDRPQKTKAVADRPSKTKGIGMYFSKRCLPPEEAVNALASSPELRLKPRTVQGSNGVAGAPQVDLFPSQK</sequence>
<feature type="compositionally biased region" description="Basic and acidic residues" evidence="5">
    <location>
        <begin position="339"/>
        <end position="447"/>
    </location>
</feature>
<organism evidence="8 9">
    <name type="scientific">Aegilops tauschii subsp. strangulata</name>
    <name type="common">Goatgrass</name>
    <dbReference type="NCBI Taxonomy" id="200361"/>
    <lineage>
        <taxon>Eukaryota</taxon>
        <taxon>Viridiplantae</taxon>
        <taxon>Streptophyta</taxon>
        <taxon>Embryophyta</taxon>
        <taxon>Tracheophyta</taxon>
        <taxon>Spermatophyta</taxon>
        <taxon>Magnoliopsida</taxon>
        <taxon>Liliopsida</taxon>
        <taxon>Poales</taxon>
        <taxon>Poaceae</taxon>
        <taxon>BOP clade</taxon>
        <taxon>Pooideae</taxon>
        <taxon>Triticodae</taxon>
        <taxon>Triticeae</taxon>
        <taxon>Triticinae</taxon>
        <taxon>Aegilops</taxon>
    </lineage>
</organism>
<keyword evidence="2" id="KW-0227">DNA damage</keyword>
<protein>
    <recommendedName>
        <fullName evidence="10">Chromatin assembly factor 1 subunit FSM</fullName>
    </recommendedName>
</protein>
<reference evidence="8" key="4">
    <citation type="submission" date="2019-03" db="UniProtKB">
        <authorList>
            <consortium name="EnsemblPlants"/>
        </authorList>
    </citation>
    <scope>IDENTIFICATION</scope>
</reference>
<dbReference type="InterPro" id="IPR022043">
    <property type="entry name" value="CAF1A_DD"/>
</dbReference>
<dbReference type="Gramene" id="AET5Gv20770400.7">
    <property type="protein sequence ID" value="AET5Gv20770400.7"/>
    <property type="gene ID" value="AET5Gv20770400"/>
</dbReference>
<dbReference type="PANTHER" id="PTHR15272:SF0">
    <property type="entry name" value="CHROMATIN ASSEMBLY FACTOR 1 SUBUNIT A"/>
    <property type="match status" value="1"/>
</dbReference>
<feature type="compositionally biased region" description="Basic and acidic residues" evidence="5">
    <location>
        <begin position="910"/>
        <end position="921"/>
    </location>
</feature>
<reference evidence="8" key="5">
    <citation type="journal article" date="2021" name="G3 (Bethesda)">
        <title>Aegilops tauschii genome assembly Aet v5.0 features greater sequence contiguity and improved annotation.</title>
        <authorList>
            <person name="Wang L."/>
            <person name="Zhu T."/>
            <person name="Rodriguez J.C."/>
            <person name="Deal K.R."/>
            <person name="Dubcovsky J."/>
            <person name="McGuire P.E."/>
            <person name="Lux T."/>
            <person name="Spannagl M."/>
            <person name="Mayer K.F.X."/>
            <person name="Baldrich P."/>
            <person name="Meyers B.C."/>
            <person name="Huo N."/>
            <person name="Gu Y.Q."/>
            <person name="Zhou H."/>
            <person name="Devos K.M."/>
            <person name="Bennetzen J.L."/>
            <person name="Unver T."/>
            <person name="Budak H."/>
            <person name="Gulick P.J."/>
            <person name="Galiba G."/>
            <person name="Kalapos B."/>
            <person name="Nelson D.R."/>
            <person name="Li P."/>
            <person name="You F.M."/>
            <person name="Luo M.C."/>
            <person name="Dvorak J."/>
        </authorList>
    </citation>
    <scope>NUCLEOTIDE SEQUENCE [LARGE SCALE GENOMIC DNA]</scope>
    <source>
        <strain evidence="8">cv. AL8/78</strain>
    </source>
</reference>
<dbReference type="EnsemblPlants" id="AET5Gv20770400.7">
    <property type="protein sequence ID" value="AET5Gv20770400.7"/>
    <property type="gene ID" value="AET5Gv20770400"/>
</dbReference>
<dbReference type="RefSeq" id="XP_020187690.1">
    <property type="nucleotide sequence ID" value="XM_020332101.4"/>
</dbReference>
<reference evidence="8" key="3">
    <citation type="journal article" date="2017" name="Nature">
        <title>Genome sequence of the progenitor of the wheat D genome Aegilops tauschii.</title>
        <authorList>
            <person name="Luo M.C."/>
            <person name="Gu Y.Q."/>
            <person name="Puiu D."/>
            <person name="Wang H."/>
            <person name="Twardziok S.O."/>
            <person name="Deal K.R."/>
            <person name="Huo N."/>
            <person name="Zhu T."/>
            <person name="Wang L."/>
            <person name="Wang Y."/>
            <person name="McGuire P.E."/>
            <person name="Liu S."/>
            <person name="Long H."/>
            <person name="Ramasamy R.K."/>
            <person name="Rodriguez J.C."/>
            <person name="Van S.L."/>
            <person name="Yuan L."/>
            <person name="Wang Z."/>
            <person name="Xia Z."/>
            <person name="Xiao L."/>
            <person name="Anderson O.D."/>
            <person name="Ouyang S."/>
            <person name="Liang Y."/>
            <person name="Zimin A.V."/>
            <person name="Pertea G."/>
            <person name="Qi P."/>
            <person name="Bennetzen J.L."/>
            <person name="Dai X."/>
            <person name="Dawson M.W."/>
            <person name="Muller H.G."/>
            <person name="Kugler K."/>
            <person name="Rivarola-Duarte L."/>
            <person name="Spannagl M."/>
            <person name="Mayer K.F.X."/>
            <person name="Lu F.H."/>
            <person name="Bevan M.W."/>
            <person name="Leroy P."/>
            <person name="Li P."/>
            <person name="You F.M."/>
            <person name="Sun Q."/>
            <person name="Liu Z."/>
            <person name="Lyons E."/>
            <person name="Wicker T."/>
            <person name="Salzberg S.L."/>
            <person name="Devos K.M."/>
            <person name="Dvorak J."/>
        </authorList>
    </citation>
    <scope>NUCLEOTIDE SEQUENCE [LARGE SCALE GENOMIC DNA]</scope>
    <source>
        <strain evidence="8">cv. AL8/78</strain>
    </source>
</reference>
<evidence type="ECO:0008006" key="10">
    <source>
        <dbReference type="Google" id="ProtNLM"/>
    </source>
</evidence>
<comment type="subcellular location">
    <subcellularLocation>
        <location evidence="1">Nucleus</location>
    </subcellularLocation>
</comment>
<accession>A0A453LHV9</accession>
<evidence type="ECO:0000259" key="7">
    <source>
        <dbReference type="Pfam" id="PF21796"/>
    </source>
</evidence>
<feature type="domain" description="Chromatin assembly factor 1 subunit A dimerization" evidence="6">
    <location>
        <begin position="619"/>
        <end position="688"/>
    </location>
</feature>
<dbReference type="GO" id="GO:0006334">
    <property type="term" value="P:nucleosome assembly"/>
    <property type="evidence" value="ECO:0007669"/>
    <property type="project" value="TreeGrafter"/>
</dbReference>
<evidence type="ECO:0000313" key="8">
    <source>
        <dbReference type="EnsemblPlants" id="AET5Gv20770400.7"/>
    </source>
</evidence>
<dbReference type="Pfam" id="PF12253">
    <property type="entry name" value="CAF1A_dimeriz"/>
    <property type="match status" value="1"/>
</dbReference>
<evidence type="ECO:0000256" key="1">
    <source>
        <dbReference type="ARBA" id="ARBA00004123"/>
    </source>
</evidence>
<keyword evidence="9" id="KW-1185">Reference proteome</keyword>
<feature type="region of interest" description="Disordered" evidence="5">
    <location>
        <begin position="953"/>
        <end position="977"/>
    </location>
</feature>
<evidence type="ECO:0000313" key="9">
    <source>
        <dbReference type="Proteomes" id="UP000015105"/>
    </source>
</evidence>
<dbReference type="GeneID" id="109773411"/>
<dbReference type="InterPro" id="IPR048800">
    <property type="entry name" value="Cac1-like_C"/>
</dbReference>
<evidence type="ECO:0000259" key="6">
    <source>
        <dbReference type="Pfam" id="PF12253"/>
    </source>
</evidence>
<dbReference type="Pfam" id="PF21796">
    <property type="entry name" value="Cac1_C"/>
    <property type="match status" value="1"/>
</dbReference>
<keyword evidence="3" id="KW-0234">DNA repair</keyword>
<feature type="region of interest" description="Disordered" evidence="5">
    <location>
        <begin position="336"/>
        <end position="447"/>
    </location>
</feature>
<feature type="compositionally biased region" description="Basic and acidic residues" evidence="5">
    <location>
        <begin position="471"/>
        <end position="482"/>
    </location>
</feature>
<dbReference type="AlphaFoldDB" id="A0A453LHV9"/>
<reference evidence="9" key="2">
    <citation type="journal article" date="2017" name="Nat. Plants">
        <title>The Aegilops tauschii genome reveals multiple impacts of transposons.</title>
        <authorList>
            <person name="Zhao G."/>
            <person name="Zou C."/>
            <person name="Li K."/>
            <person name="Wang K."/>
            <person name="Li T."/>
            <person name="Gao L."/>
            <person name="Zhang X."/>
            <person name="Wang H."/>
            <person name="Yang Z."/>
            <person name="Liu X."/>
            <person name="Jiang W."/>
            <person name="Mao L."/>
            <person name="Kong X."/>
            <person name="Jiao Y."/>
            <person name="Jia J."/>
        </authorList>
    </citation>
    <scope>NUCLEOTIDE SEQUENCE [LARGE SCALE GENOMIC DNA]</scope>
    <source>
        <strain evidence="9">cv. AL8/78</strain>
    </source>
</reference>
<dbReference type="KEGG" id="ats:109773411"/>
<name>A0A453LHV9_AEGTS</name>
<feature type="region of interest" description="Disordered" evidence="5">
    <location>
        <begin position="665"/>
        <end position="697"/>
    </location>
</feature>
<dbReference type="GO" id="GO:0033186">
    <property type="term" value="C:CAF-1 complex"/>
    <property type="evidence" value="ECO:0007669"/>
    <property type="project" value="TreeGrafter"/>
</dbReference>
<dbReference type="GO" id="GO:0006281">
    <property type="term" value="P:DNA repair"/>
    <property type="evidence" value="ECO:0007669"/>
    <property type="project" value="UniProtKB-KW"/>
</dbReference>
<proteinExistence type="predicted"/>
<dbReference type="PANTHER" id="PTHR15272">
    <property type="entry name" value="CHROMATIN ASSEMBLY FACTOR 1 SUBUNIT A CAF-1 SUBUNIT A"/>
    <property type="match status" value="1"/>
</dbReference>
<evidence type="ECO:0000256" key="2">
    <source>
        <dbReference type="ARBA" id="ARBA00022763"/>
    </source>
</evidence>
<evidence type="ECO:0000256" key="4">
    <source>
        <dbReference type="ARBA" id="ARBA00023242"/>
    </source>
</evidence>
<dbReference type="GO" id="GO:0005634">
    <property type="term" value="C:nucleus"/>
    <property type="evidence" value="ECO:0007669"/>
    <property type="project" value="UniProtKB-SubCell"/>
</dbReference>
<reference evidence="9" key="1">
    <citation type="journal article" date="2014" name="Science">
        <title>Ancient hybridizations among the ancestral genomes of bread wheat.</title>
        <authorList>
            <consortium name="International Wheat Genome Sequencing Consortium,"/>
            <person name="Marcussen T."/>
            <person name="Sandve S.R."/>
            <person name="Heier L."/>
            <person name="Spannagl M."/>
            <person name="Pfeifer M."/>
            <person name="Jakobsen K.S."/>
            <person name="Wulff B.B."/>
            <person name="Steuernagel B."/>
            <person name="Mayer K.F."/>
            <person name="Olsen O.A."/>
        </authorList>
    </citation>
    <scope>NUCLEOTIDE SEQUENCE [LARGE SCALE GENOMIC DNA]</scope>
    <source>
        <strain evidence="9">cv. AL8/78</strain>
    </source>
</reference>
<feature type="region of interest" description="Disordered" evidence="5">
    <location>
        <begin position="902"/>
        <end position="921"/>
    </location>
</feature>
<feature type="region of interest" description="Disordered" evidence="5">
    <location>
        <begin position="1"/>
        <end position="28"/>
    </location>
</feature>
<dbReference type="Proteomes" id="UP000015105">
    <property type="component" value="Chromosome 5D"/>
</dbReference>
<feature type="region of interest" description="Disordered" evidence="5">
    <location>
        <begin position="469"/>
        <end position="494"/>
    </location>
</feature>
<feature type="domain" description="Chromatin assembly factor 1 subunit Cac1-like C-terminal" evidence="7">
    <location>
        <begin position="842"/>
        <end position="892"/>
    </location>
</feature>
<feature type="compositionally biased region" description="Acidic residues" evidence="5">
    <location>
        <begin position="678"/>
        <end position="697"/>
    </location>
</feature>
<keyword evidence="4" id="KW-0539">Nucleus</keyword>